<organism evidence="1 2">
    <name type="scientific">Streptococcus macacae NCTC 11558</name>
    <dbReference type="NCBI Taxonomy" id="764298"/>
    <lineage>
        <taxon>Bacteria</taxon>
        <taxon>Bacillati</taxon>
        <taxon>Bacillota</taxon>
        <taxon>Bacilli</taxon>
        <taxon>Lactobacillales</taxon>
        <taxon>Streptococcaceae</taxon>
        <taxon>Streptococcus</taxon>
    </lineage>
</organism>
<sequence length="44" mass="4445">MQVLFVQLVELAIGSLIAPGAGTWAGGILGSQWCTGAWAIATSV</sequence>
<dbReference type="EMBL" id="AEUW02000001">
    <property type="protein sequence ID" value="EHJ52362.1"/>
    <property type="molecule type" value="Genomic_DNA"/>
</dbReference>
<gene>
    <name evidence="1" type="ORF">STRMA_1365</name>
</gene>
<keyword evidence="2" id="KW-1185">Reference proteome</keyword>
<evidence type="ECO:0000313" key="2">
    <source>
        <dbReference type="Proteomes" id="UP000003573"/>
    </source>
</evidence>
<dbReference type="AlphaFoldDB" id="G5JUY0"/>
<dbReference type="STRING" id="764298.STRMA_1365"/>
<comment type="caution">
    <text evidence="1">The sequence shown here is derived from an EMBL/GenBank/DDBJ whole genome shotgun (WGS) entry which is preliminary data.</text>
</comment>
<protein>
    <submittedName>
        <fullName evidence="1">Uncharacterized protein</fullName>
    </submittedName>
</protein>
<evidence type="ECO:0000313" key="1">
    <source>
        <dbReference type="EMBL" id="EHJ52362.1"/>
    </source>
</evidence>
<dbReference type="Proteomes" id="UP000003573">
    <property type="component" value="Unassembled WGS sequence"/>
</dbReference>
<name>G5JUY0_9STRE</name>
<reference evidence="1 2" key="1">
    <citation type="journal article" date="2014" name="Int. J. Syst. Evol. Microbiol.">
        <title>Phylogenomics and the dynamic genome evolution of the genus Streptococcus.</title>
        <authorList>
            <consortium name="The Broad Institute Genome Sequencing Platform"/>
            <person name="Richards V.P."/>
            <person name="Palmer S.R."/>
            <person name="Pavinski Bitar P.D."/>
            <person name="Qin X."/>
            <person name="Weinstock G.M."/>
            <person name="Highlander S.K."/>
            <person name="Town C.D."/>
            <person name="Burne R.A."/>
            <person name="Stanhope M.J."/>
        </authorList>
    </citation>
    <scope>NUCLEOTIDE SEQUENCE [LARGE SCALE GENOMIC DNA]</scope>
    <source>
        <strain evidence="1 2">NCTC 11558</strain>
    </source>
</reference>
<accession>G5JUY0</accession>
<proteinExistence type="predicted"/>